<dbReference type="PANTHER" id="PTHR30532">
    <property type="entry name" value="IRON III DICITRATE-BINDING PERIPLASMIC PROTEIN"/>
    <property type="match status" value="1"/>
</dbReference>
<evidence type="ECO:0000259" key="7">
    <source>
        <dbReference type="PROSITE" id="PS50983"/>
    </source>
</evidence>
<evidence type="ECO:0000256" key="2">
    <source>
        <dbReference type="ARBA" id="ARBA00008814"/>
    </source>
</evidence>
<sequence length="306" mass="31526">MRCRRLAPLLAPLALALCLGLPAAARTVTVETATGPTALTADPPRVAVMDIAALDTLDALGINVAGVPEPHYLPYLDAAASRATRIGTLFEPDFEALAILDPGLIVVGSRSSGQAAALARIAPTIDMTVTGQDMLAETRARLQAYGRLFGRETEAATLEAALDARIAAARAAVADKGNALILLTNGGKISAYGRDSRFGWLHTALGLPEAHPDLGAATHGEAISFEFVAETDPDWILAIDRGAAIGASGEAAAATLDNPLVRGTEAAQAGQIVYLDSGPLYIAGGGVQSMMHTLDEIVAAFSADRP</sequence>
<protein>
    <submittedName>
        <fullName evidence="8">Iron complex transport system substrate-binding protein</fullName>
    </submittedName>
</protein>
<evidence type="ECO:0000313" key="9">
    <source>
        <dbReference type="Proteomes" id="UP000244037"/>
    </source>
</evidence>
<feature type="chain" id="PRO_5034452515" evidence="6">
    <location>
        <begin position="26"/>
        <end position="306"/>
    </location>
</feature>
<keyword evidence="3" id="KW-0813">Transport</keyword>
<keyword evidence="4" id="KW-0408">Iron</keyword>
<comment type="similarity">
    <text evidence="2">Belongs to the bacterial solute-binding protein 8 family.</text>
</comment>
<dbReference type="InterPro" id="IPR002491">
    <property type="entry name" value="ABC_transptr_periplasmic_BD"/>
</dbReference>
<evidence type="ECO:0000256" key="5">
    <source>
        <dbReference type="ARBA" id="ARBA00022729"/>
    </source>
</evidence>
<evidence type="ECO:0000256" key="1">
    <source>
        <dbReference type="ARBA" id="ARBA00004196"/>
    </source>
</evidence>
<feature type="domain" description="Fe/B12 periplasmic-binding" evidence="7">
    <location>
        <begin position="45"/>
        <end position="305"/>
    </location>
</feature>
<keyword evidence="5 6" id="KW-0732">Signal</keyword>
<evidence type="ECO:0000256" key="6">
    <source>
        <dbReference type="SAM" id="SignalP"/>
    </source>
</evidence>
<keyword evidence="4" id="KW-0406">Ion transport</keyword>
<dbReference type="SUPFAM" id="SSF53807">
    <property type="entry name" value="Helical backbone' metal receptor"/>
    <property type="match status" value="1"/>
</dbReference>
<dbReference type="PANTHER" id="PTHR30532:SF28">
    <property type="entry name" value="PETROBACTIN-BINDING PROTEIN YCLQ"/>
    <property type="match status" value="1"/>
</dbReference>
<gene>
    <name evidence="8" type="ORF">C8N38_105194</name>
</gene>
<evidence type="ECO:0000256" key="4">
    <source>
        <dbReference type="ARBA" id="ARBA00022496"/>
    </source>
</evidence>
<organism evidence="8 9">
    <name type="scientific">Rhodovulum kholense</name>
    <dbReference type="NCBI Taxonomy" id="453584"/>
    <lineage>
        <taxon>Bacteria</taxon>
        <taxon>Pseudomonadati</taxon>
        <taxon>Pseudomonadota</taxon>
        <taxon>Alphaproteobacteria</taxon>
        <taxon>Rhodobacterales</taxon>
        <taxon>Paracoccaceae</taxon>
        <taxon>Rhodovulum</taxon>
    </lineage>
</organism>
<keyword evidence="9" id="KW-1185">Reference proteome</keyword>
<dbReference type="OrthoDB" id="63946at2"/>
<evidence type="ECO:0000313" key="8">
    <source>
        <dbReference type="EMBL" id="PTW50235.1"/>
    </source>
</evidence>
<dbReference type="EMBL" id="QAYC01000005">
    <property type="protein sequence ID" value="PTW50235.1"/>
    <property type="molecule type" value="Genomic_DNA"/>
</dbReference>
<feature type="signal peptide" evidence="6">
    <location>
        <begin position="1"/>
        <end position="25"/>
    </location>
</feature>
<dbReference type="Pfam" id="PF01497">
    <property type="entry name" value="Peripla_BP_2"/>
    <property type="match status" value="1"/>
</dbReference>
<dbReference type="InterPro" id="IPR033870">
    <property type="entry name" value="FatB"/>
</dbReference>
<proteinExistence type="inferred from homology"/>
<dbReference type="InterPro" id="IPR051313">
    <property type="entry name" value="Bact_iron-sidero_bind"/>
</dbReference>
<keyword evidence="4" id="KW-0410">Iron transport</keyword>
<comment type="caution">
    <text evidence="8">The sequence shown here is derived from an EMBL/GenBank/DDBJ whole genome shotgun (WGS) entry which is preliminary data.</text>
</comment>
<dbReference type="GO" id="GO:1901678">
    <property type="term" value="P:iron coordination entity transport"/>
    <property type="evidence" value="ECO:0007669"/>
    <property type="project" value="UniProtKB-ARBA"/>
</dbReference>
<dbReference type="Gene3D" id="3.40.50.1980">
    <property type="entry name" value="Nitrogenase molybdenum iron protein domain"/>
    <property type="match status" value="2"/>
</dbReference>
<dbReference type="CDD" id="cd01140">
    <property type="entry name" value="FatB"/>
    <property type="match status" value="1"/>
</dbReference>
<dbReference type="RefSeq" id="WP_108026301.1">
    <property type="nucleotide sequence ID" value="NZ_QAYC01000005.1"/>
</dbReference>
<dbReference type="GO" id="GO:0030288">
    <property type="term" value="C:outer membrane-bounded periplasmic space"/>
    <property type="evidence" value="ECO:0007669"/>
    <property type="project" value="TreeGrafter"/>
</dbReference>
<comment type="subcellular location">
    <subcellularLocation>
        <location evidence="1">Cell envelope</location>
    </subcellularLocation>
</comment>
<dbReference type="Proteomes" id="UP000244037">
    <property type="component" value="Unassembled WGS sequence"/>
</dbReference>
<dbReference type="PROSITE" id="PS50983">
    <property type="entry name" value="FE_B12_PBP"/>
    <property type="match status" value="1"/>
</dbReference>
<name>A0A8E3ARY8_9RHOB</name>
<evidence type="ECO:0000256" key="3">
    <source>
        <dbReference type="ARBA" id="ARBA00022448"/>
    </source>
</evidence>
<reference evidence="8 9" key="1">
    <citation type="submission" date="2018-04" db="EMBL/GenBank/DDBJ databases">
        <title>Genomic Encyclopedia of Archaeal and Bacterial Type Strains, Phase II (KMG-II): from individual species to whole genera.</title>
        <authorList>
            <person name="Goeker M."/>
        </authorList>
    </citation>
    <scope>NUCLEOTIDE SEQUENCE [LARGE SCALE GENOMIC DNA]</scope>
    <source>
        <strain evidence="8 9">DSM 19783</strain>
    </source>
</reference>
<accession>A0A8E3ARY8</accession>
<dbReference type="AlphaFoldDB" id="A0A8E3ARY8"/>